<sequence length="563" mass="63131">MNKLRIPLHSSQSQLLSSNSLVTKARIFRAVRGMSSQNQSQQEGCQQPPYFQLDRTASMETPLNLQVQGTIPKWLEGSLYRNGSGVYRVGSSNFQHLFDGFAVVSRWTIQNGSVSFLSSIVDTDTYKKAVKHNALVGSTFGSNFPDPCKSIFSRFFSHFLPRPPKKNDNVGISIIKCGERFFALTESSMIHELNGDDLHSVQKIDVSKHFPVQMGTGHPHFEKDGTMLYYATNLRDYNKAYNFIRVPPPSGGVDPWSNGQILASVASRWKMNIGYTHSFGLTENYIVHFEQPLACNVLKILTMEMRSSSFEDTLVNYPGEPVSAFLLDKKTGERTPITYLAPHGFTFHFINCYEDAGHVVVDVCLSEDAQIIKDLYIDAILKRQQQKTPLNITFGRFVLPLSLDKAEPGKNLVTLSNTNASAVLREKGKNIVDVRRDTSFDDTVYFDLPRINYDYNGLKYRYTYGSSIFNTSLARVSLKIDVLVTFLTYLCGTTHIPGEPVFVKSPEGTLEDDGVILSAILAQTSDQSSYLVVLDASSFKEVARATLPSDIKINFSFHGDFYF</sequence>
<dbReference type="PANTHER" id="PTHR10543:SF24">
    <property type="entry name" value="CAROTENOID ISOMEROOXYGENASE"/>
    <property type="match status" value="1"/>
</dbReference>
<accession>A0AAV2H0X2</accession>
<comment type="caution">
    <text evidence="6">The sequence shown here is derived from an EMBL/GenBank/DDBJ whole genome shotgun (WGS) entry which is preliminary data.</text>
</comment>
<dbReference type="GO" id="GO:0003834">
    <property type="term" value="F:beta-carotene 15,15'-dioxygenase activity"/>
    <property type="evidence" value="ECO:0007669"/>
    <property type="project" value="TreeGrafter"/>
</dbReference>
<dbReference type="AlphaFoldDB" id="A0AAV2H0X2"/>
<comment type="cofactor">
    <cofactor evidence="5">
        <name>Fe(2+)</name>
        <dbReference type="ChEBI" id="CHEBI:29033"/>
    </cofactor>
    <text evidence="5">Binds 1 Fe(2+) ion per subunit.</text>
</comment>
<dbReference type="GO" id="GO:0042574">
    <property type="term" value="P:retinal metabolic process"/>
    <property type="evidence" value="ECO:0007669"/>
    <property type="project" value="TreeGrafter"/>
</dbReference>
<evidence type="ECO:0000256" key="3">
    <source>
        <dbReference type="ARBA" id="ARBA00023002"/>
    </source>
</evidence>
<feature type="binding site" evidence="5">
    <location>
        <position position="277"/>
    </location>
    <ligand>
        <name>Fe cation</name>
        <dbReference type="ChEBI" id="CHEBI:24875"/>
        <note>catalytic</note>
    </ligand>
</feature>
<dbReference type="PANTHER" id="PTHR10543">
    <property type="entry name" value="BETA-CAROTENE DIOXYGENASE"/>
    <property type="match status" value="1"/>
</dbReference>
<dbReference type="GO" id="GO:0010436">
    <property type="term" value="F:carotenoid dioxygenase activity"/>
    <property type="evidence" value="ECO:0007669"/>
    <property type="project" value="TreeGrafter"/>
</dbReference>
<organism evidence="6 7">
    <name type="scientific">Lymnaea stagnalis</name>
    <name type="common">Great pond snail</name>
    <name type="synonym">Helix stagnalis</name>
    <dbReference type="NCBI Taxonomy" id="6523"/>
    <lineage>
        <taxon>Eukaryota</taxon>
        <taxon>Metazoa</taxon>
        <taxon>Spiralia</taxon>
        <taxon>Lophotrochozoa</taxon>
        <taxon>Mollusca</taxon>
        <taxon>Gastropoda</taxon>
        <taxon>Heterobranchia</taxon>
        <taxon>Euthyneura</taxon>
        <taxon>Panpulmonata</taxon>
        <taxon>Hygrophila</taxon>
        <taxon>Lymnaeoidea</taxon>
        <taxon>Lymnaeidae</taxon>
        <taxon>Lymnaea</taxon>
    </lineage>
</organism>
<proteinExistence type="inferred from homology"/>
<name>A0AAV2H0X2_LYMST</name>
<dbReference type="EMBL" id="CAXITT010000014">
    <property type="protein sequence ID" value="CAL1527258.1"/>
    <property type="molecule type" value="Genomic_DNA"/>
</dbReference>
<feature type="binding site" evidence="5">
    <location>
        <position position="348"/>
    </location>
    <ligand>
        <name>Fe cation</name>
        <dbReference type="ChEBI" id="CHEBI:24875"/>
        <note>catalytic</note>
    </ligand>
</feature>
<comment type="similarity">
    <text evidence="1">Belongs to the carotenoid oxygenase family.</text>
</comment>
<keyword evidence="7" id="KW-1185">Reference proteome</keyword>
<evidence type="ECO:0000313" key="7">
    <source>
        <dbReference type="Proteomes" id="UP001497497"/>
    </source>
</evidence>
<dbReference type="GO" id="GO:0046872">
    <property type="term" value="F:metal ion binding"/>
    <property type="evidence" value="ECO:0007669"/>
    <property type="project" value="UniProtKB-KW"/>
</dbReference>
<keyword evidence="2 5" id="KW-0479">Metal-binding</keyword>
<evidence type="ECO:0000256" key="2">
    <source>
        <dbReference type="ARBA" id="ARBA00022723"/>
    </source>
</evidence>
<dbReference type="Proteomes" id="UP001497497">
    <property type="component" value="Unassembled WGS sequence"/>
</dbReference>
<keyword evidence="4 5" id="KW-0408">Iron</keyword>
<feature type="binding site" evidence="5">
    <location>
        <position position="558"/>
    </location>
    <ligand>
        <name>Fe cation</name>
        <dbReference type="ChEBI" id="CHEBI:24875"/>
        <note>catalytic</note>
    </ligand>
</feature>
<dbReference type="GO" id="GO:0016121">
    <property type="term" value="P:carotene catabolic process"/>
    <property type="evidence" value="ECO:0007669"/>
    <property type="project" value="TreeGrafter"/>
</dbReference>
<gene>
    <name evidence="6" type="ORF">GSLYS_00001435001</name>
</gene>
<keyword evidence="3" id="KW-0560">Oxidoreductase</keyword>
<dbReference type="InterPro" id="IPR004294">
    <property type="entry name" value="Carotenoid_Oase"/>
</dbReference>
<protein>
    <submittedName>
        <fullName evidence="6">Uncharacterized protein</fullName>
    </submittedName>
</protein>
<evidence type="ECO:0000256" key="4">
    <source>
        <dbReference type="ARBA" id="ARBA00023004"/>
    </source>
</evidence>
<reference evidence="6 7" key="1">
    <citation type="submission" date="2024-04" db="EMBL/GenBank/DDBJ databases">
        <authorList>
            <consortium name="Genoscope - CEA"/>
            <person name="William W."/>
        </authorList>
    </citation>
    <scope>NUCLEOTIDE SEQUENCE [LARGE SCALE GENOMIC DNA]</scope>
</reference>
<evidence type="ECO:0000256" key="5">
    <source>
        <dbReference type="PIRSR" id="PIRSR604294-1"/>
    </source>
</evidence>
<feature type="binding site" evidence="5">
    <location>
        <position position="218"/>
    </location>
    <ligand>
        <name>Fe cation</name>
        <dbReference type="ChEBI" id="CHEBI:24875"/>
        <note>catalytic</note>
    </ligand>
</feature>
<evidence type="ECO:0000256" key="1">
    <source>
        <dbReference type="ARBA" id="ARBA00006787"/>
    </source>
</evidence>
<evidence type="ECO:0000313" key="6">
    <source>
        <dbReference type="EMBL" id="CAL1527258.1"/>
    </source>
</evidence>
<dbReference type="Pfam" id="PF03055">
    <property type="entry name" value="RPE65"/>
    <property type="match status" value="1"/>
</dbReference>